<dbReference type="InterPro" id="IPR004096">
    <property type="entry name" value="V4R"/>
</dbReference>
<evidence type="ECO:0000313" key="2">
    <source>
        <dbReference type="EMBL" id="QLJ53265.1"/>
    </source>
</evidence>
<accession>A0A7D5XCT6</accession>
<dbReference type="SUPFAM" id="SSF111126">
    <property type="entry name" value="Ligand-binding domain in the NO signalling and Golgi transport"/>
    <property type="match status" value="1"/>
</dbReference>
<evidence type="ECO:0000313" key="3">
    <source>
        <dbReference type="Proteomes" id="UP000510821"/>
    </source>
</evidence>
<dbReference type="PANTHER" id="PTHR35090:SF1">
    <property type="entry name" value="SLR0144 PROTEIN"/>
    <property type="match status" value="1"/>
</dbReference>
<evidence type="ECO:0000259" key="1">
    <source>
        <dbReference type="SMART" id="SM00989"/>
    </source>
</evidence>
<dbReference type="InterPro" id="IPR024096">
    <property type="entry name" value="NO_sig/Golgi_transp_ligand-bd"/>
</dbReference>
<dbReference type="Gene3D" id="3.30.1380.20">
    <property type="entry name" value="Trafficking protein particle complex subunit 3"/>
    <property type="match status" value="1"/>
</dbReference>
<dbReference type="Proteomes" id="UP000510821">
    <property type="component" value="Chromosome"/>
</dbReference>
<feature type="domain" description="4-vinyl reductase 4VR" evidence="1">
    <location>
        <begin position="119"/>
        <end position="179"/>
    </location>
</feature>
<name>A0A7D5XCT6_FERL1</name>
<organism evidence="2 3">
    <name type="scientific">Fermentimicrarchaeum limneticum</name>
    <dbReference type="NCBI Taxonomy" id="2795018"/>
    <lineage>
        <taxon>Archaea</taxon>
        <taxon>Candidatus Micrarchaeota</taxon>
        <taxon>Candidatus Fermentimicrarchaeales</taxon>
        <taxon>Candidatus Fermentimicrarchaeaceae</taxon>
        <taxon>Candidatus Fermentimicrarchaeum</taxon>
    </lineage>
</organism>
<dbReference type="AlphaFoldDB" id="A0A7D5XCT6"/>
<dbReference type="SMART" id="SM00989">
    <property type="entry name" value="V4R"/>
    <property type="match status" value="1"/>
</dbReference>
<protein>
    <recommendedName>
        <fullName evidence="1">4-vinyl reductase 4VR domain-containing protein</fullName>
    </recommendedName>
</protein>
<dbReference type="PANTHER" id="PTHR35090">
    <property type="entry name" value="DNA-DIRECTED RNA POLYMERASE SUBUNIT I"/>
    <property type="match status" value="1"/>
</dbReference>
<dbReference type="EMBL" id="CP058998">
    <property type="protein sequence ID" value="QLJ53265.1"/>
    <property type="molecule type" value="Genomic_DNA"/>
</dbReference>
<sequence length="181" mass="20869">MAETIKLEEGKVTMCGMPIVFVFTKSVYYMQKELERALGEKWKRMMYECGKNDAMITVSGFFSLFQNENKIKELLLVGKPDPLNKAESMQFFTNQFNKMGLGRVEMAETDVNKLSFILRFHFSPVAQAYLEHEKGTEPVCHYFSGLWSGASSTFYPGLEAVEKKCISRGDPYCEFEVKMRR</sequence>
<proteinExistence type="predicted"/>
<dbReference type="KEGG" id="flt:Sv326_1090"/>
<reference evidence="3" key="1">
    <citation type="submission" date="2020-07" db="EMBL/GenBank/DDBJ databases">
        <title>Metabolic diversity and evolutionary history of the archaeal phylum ###Micrarchaeota### uncovered from a freshwater lake metagenome.</title>
        <authorList>
            <person name="Kadnikov V.V."/>
            <person name="Savvichev A.S."/>
            <person name="Mardanov A.V."/>
            <person name="Beletsky A.V."/>
            <person name="Chupakov A.V."/>
            <person name="Kokryatskaya N.M."/>
            <person name="Pimenov N.V."/>
            <person name="Ravin N.V."/>
        </authorList>
    </citation>
    <scope>NUCLEOTIDE SEQUENCE [LARGE SCALE GENOMIC DNA]</scope>
</reference>
<gene>
    <name evidence="2" type="ORF">Sv326_1090</name>
</gene>